<keyword evidence="1" id="KW-0812">Transmembrane</keyword>
<evidence type="ECO:0000256" key="1">
    <source>
        <dbReference type="SAM" id="Phobius"/>
    </source>
</evidence>
<protein>
    <submittedName>
        <fullName evidence="4">Unannotated protein</fullName>
    </submittedName>
</protein>
<name>A0A6J6UA90_9ZZZZ</name>
<evidence type="ECO:0000313" key="2">
    <source>
        <dbReference type="EMBL" id="CAB4642056.1"/>
    </source>
</evidence>
<keyword evidence="1" id="KW-0472">Membrane</keyword>
<organism evidence="4">
    <name type="scientific">freshwater metagenome</name>
    <dbReference type="NCBI Taxonomy" id="449393"/>
    <lineage>
        <taxon>unclassified sequences</taxon>
        <taxon>metagenomes</taxon>
        <taxon>ecological metagenomes</taxon>
    </lineage>
</organism>
<evidence type="ECO:0000313" key="4">
    <source>
        <dbReference type="EMBL" id="CAB4755359.1"/>
    </source>
</evidence>
<dbReference type="AlphaFoldDB" id="A0A6J6UA90"/>
<dbReference type="EMBL" id="CAEZWH010000024">
    <property type="protein sequence ID" value="CAB4646541.1"/>
    <property type="molecule type" value="Genomic_DNA"/>
</dbReference>
<gene>
    <name evidence="2" type="ORF">UFOPK2166_00288</name>
    <name evidence="3" type="ORF">UFOPK2195_00239</name>
    <name evidence="4" type="ORF">UFOPK2872_00180</name>
</gene>
<dbReference type="EMBL" id="CAEZZM010000010">
    <property type="protein sequence ID" value="CAB4755359.1"/>
    <property type="molecule type" value="Genomic_DNA"/>
</dbReference>
<sequence length="171" mass="19031">MRKTFGRVFIGTCISLLTLMWIYALFFASKESVNQIEDKVWQGRAEAICNETAVARKELADYRLITDMGPDALSERADIVDKATAMLVQMVNQLASSTPTDAKGAELVPLWIADYRTYISDRNAYSQMLRAGINDAFAETMIDGLPLSEKIATFAADNYMVSCKPPRDLSV</sequence>
<accession>A0A6J6UA90</accession>
<feature type="transmembrane region" description="Helical" evidence="1">
    <location>
        <begin position="7"/>
        <end position="28"/>
    </location>
</feature>
<evidence type="ECO:0000313" key="3">
    <source>
        <dbReference type="EMBL" id="CAB4646541.1"/>
    </source>
</evidence>
<proteinExistence type="predicted"/>
<reference evidence="4" key="1">
    <citation type="submission" date="2020-05" db="EMBL/GenBank/DDBJ databases">
        <authorList>
            <person name="Chiriac C."/>
            <person name="Salcher M."/>
            <person name="Ghai R."/>
            <person name="Kavagutti S V."/>
        </authorList>
    </citation>
    <scope>NUCLEOTIDE SEQUENCE</scope>
</reference>
<keyword evidence="1" id="KW-1133">Transmembrane helix</keyword>
<dbReference type="EMBL" id="CAEZWB010000021">
    <property type="protein sequence ID" value="CAB4642056.1"/>
    <property type="molecule type" value="Genomic_DNA"/>
</dbReference>